<evidence type="ECO:0000313" key="1">
    <source>
        <dbReference type="EMBL" id="PYI07319.1"/>
    </source>
</evidence>
<dbReference type="VEuPathDB" id="FungiDB:BO78DRAFT_95305"/>
<proteinExistence type="predicted"/>
<organism evidence="1 2">
    <name type="scientific">Aspergillus sclerotiicarbonarius (strain CBS 121057 / IBT 28362)</name>
    <dbReference type="NCBI Taxonomy" id="1448318"/>
    <lineage>
        <taxon>Eukaryota</taxon>
        <taxon>Fungi</taxon>
        <taxon>Dikarya</taxon>
        <taxon>Ascomycota</taxon>
        <taxon>Pezizomycotina</taxon>
        <taxon>Eurotiomycetes</taxon>
        <taxon>Eurotiomycetidae</taxon>
        <taxon>Eurotiales</taxon>
        <taxon>Aspergillaceae</taxon>
        <taxon>Aspergillus</taxon>
        <taxon>Aspergillus subgen. Circumdati</taxon>
    </lineage>
</organism>
<keyword evidence="2" id="KW-1185">Reference proteome</keyword>
<accession>A0A319EYA7</accession>
<sequence length="70" mass="7508">MTALPGLPNKGKVVRSGFFALKMAPLFLPSAPPFTCPLGCPNNQRWLWVGAAMADCSLETTGSFSPLFHL</sequence>
<evidence type="ECO:0000313" key="2">
    <source>
        <dbReference type="Proteomes" id="UP000248423"/>
    </source>
</evidence>
<dbReference type="OrthoDB" id="4438020at2759"/>
<protein>
    <submittedName>
        <fullName evidence="1">Uncharacterized protein</fullName>
    </submittedName>
</protein>
<gene>
    <name evidence="1" type="ORF">BO78DRAFT_95305</name>
</gene>
<dbReference type="EMBL" id="KZ826343">
    <property type="protein sequence ID" value="PYI07319.1"/>
    <property type="molecule type" value="Genomic_DNA"/>
</dbReference>
<reference evidence="1 2" key="1">
    <citation type="submission" date="2018-02" db="EMBL/GenBank/DDBJ databases">
        <title>The genomes of Aspergillus section Nigri reveals drivers in fungal speciation.</title>
        <authorList>
            <consortium name="DOE Joint Genome Institute"/>
            <person name="Vesth T.C."/>
            <person name="Nybo J."/>
            <person name="Theobald S."/>
            <person name="Brandl J."/>
            <person name="Frisvad J.C."/>
            <person name="Nielsen K.F."/>
            <person name="Lyhne E.K."/>
            <person name="Kogle M.E."/>
            <person name="Kuo A."/>
            <person name="Riley R."/>
            <person name="Clum A."/>
            <person name="Nolan M."/>
            <person name="Lipzen A."/>
            <person name="Salamov A."/>
            <person name="Henrissat B."/>
            <person name="Wiebenga A."/>
            <person name="De vries R.P."/>
            <person name="Grigoriev I.V."/>
            <person name="Mortensen U.H."/>
            <person name="Andersen M.R."/>
            <person name="Baker S.E."/>
        </authorList>
    </citation>
    <scope>NUCLEOTIDE SEQUENCE [LARGE SCALE GENOMIC DNA]</scope>
    <source>
        <strain evidence="1 2">CBS 121057</strain>
    </source>
</reference>
<name>A0A319EYA7_ASPSB</name>
<dbReference type="Proteomes" id="UP000248423">
    <property type="component" value="Unassembled WGS sequence"/>
</dbReference>
<dbReference type="AlphaFoldDB" id="A0A319EYA7"/>